<dbReference type="AlphaFoldDB" id="A0A0J7I345"/>
<dbReference type="Proteomes" id="UP000036261">
    <property type="component" value="Unassembled WGS sequence"/>
</dbReference>
<dbReference type="InterPro" id="IPR026444">
    <property type="entry name" value="Secre_tail"/>
</dbReference>
<dbReference type="STRING" id="558151.ACM46_18365"/>
<evidence type="ECO:0000313" key="3">
    <source>
        <dbReference type="EMBL" id="KMQ60191.1"/>
    </source>
</evidence>
<evidence type="ECO:0000313" key="4">
    <source>
        <dbReference type="Proteomes" id="UP000036261"/>
    </source>
</evidence>
<proteinExistence type="predicted"/>
<dbReference type="NCBIfam" id="TIGR04183">
    <property type="entry name" value="Por_Secre_tail"/>
    <property type="match status" value="1"/>
</dbReference>
<feature type="domain" description="Secretion system C-terminal sorting" evidence="2">
    <location>
        <begin position="168"/>
        <end position="239"/>
    </location>
</feature>
<name>A0A0J7I345_9FLAO</name>
<comment type="caution">
    <text evidence="3">The sequence shown here is derived from an EMBL/GenBank/DDBJ whole genome shotgun (WGS) entry which is preliminary data.</text>
</comment>
<dbReference type="EMBL" id="LFND01000006">
    <property type="protein sequence ID" value="KMQ60191.1"/>
    <property type="molecule type" value="Genomic_DNA"/>
</dbReference>
<accession>A0A0J7I345</accession>
<gene>
    <name evidence="3" type="ORF">ACM46_18365</name>
</gene>
<dbReference type="Pfam" id="PF18962">
    <property type="entry name" value="Por_Secre_tail"/>
    <property type="match status" value="1"/>
</dbReference>
<sequence>MTAGDSGFQLCSIDFDNDGMREYSYRWDDWGPQGWFMHLVPGNFNSAIALKGTTTNAFGGRFVKSFSSNETIGNTETWGSSQPEPFIGESTTDSNFLGLGDKYIGVRFIKNGVNYYGWILVNFSQTGNARSLTVKSYAYNSTANQSILAGQGSNLSVNETKAAENFKIYPNPVKKSFTIEHTIKSGDIKYEIYNTLGQIVKTDVLHSKEKQIHVSELDKGVYYIKLYDKAGTLGQQKFIKD</sequence>
<dbReference type="PATRIC" id="fig|558151.6.peg.3883"/>
<organism evidence="3 4">
    <name type="scientific">Chryseobacterium angstadtii</name>
    <dbReference type="NCBI Taxonomy" id="558151"/>
    <lineage>
        <taxon>Bacteria</taxon>
        <taxon>Pseudomonadati</taxon>
        <taxon>Bacteroidota</taxon>
        <taxon>Flavobacteriia</taxon>
        <taxon>Flavobacteriales</taxon>
        <taxon>Weeksellaceae</taxon>
        <taxon>Chryseobacterium group</taxon>
        <taxon>Chryseobacterium</taxon>
    </lineage>
</organism>
<keyword evidence="4" id="KW-1185">Reference proteome</keyword>
<keyword evidence="1" id="KW-0732">Signal</keyword>
<evidence type="ECO:0000256" key="1">
    <source>
        <dbReference type="ARBA" id="ARBA00022729"/>
    </source>
</evidence>
<protein>
    <recommendedName>
        <fullName evidence="2">Secretion system C-terminal sorting domain-containing protein</fullName>
    </recommendedName>
</protein>
<evidence type="ECO:0000259" key="2">
    <source>
        <dbReference type="Pfam" id="PF18962"/>
    </source>
</evidence>
<reference evidence="3 4" key="1">
    <citation type="journal article" date="2013" name="Int. J. Syst. Evol. Microbiol.">
        <title>Chryseobacterium angstadtii sp. nov., isolated from a newt tank.</title>
        <authorList>
            <person name="Kirk K.E."/>
            <person name="Hoffman J.A."/>
            <person name="Smith K.A."/>
            <person name="Strahan B.L."/>
            <person name="Failor K.C."/>
            <person name="Krebs J.E."/>
            <person name="Gale A.N."/>
            <person name="Do T.D."/>
            <person name="Sontag T.C."/>
            <person name="Batties A.M."/>
            <person name="Mistiszyn K."/>
            <person name="Newman J.D."/>
        </authorList>
    </citation>
    <scope>NUCLEOTIDE SEQUENCE [LARGE SCALE GENOMIC DNA]</scope>
    <source>
        <strain evidence="3 4">KM</strain>
    </source>
</reference>